<feature type="domain" description="PPIase cyclophilin-type" evidence="5">
    <location>
        <begin position="37"/>
        <end position="193"/>
    </location>
</feature>
<dbReference type="AlphaFoldDB" id="A0A5B9QN21"/>
<dbReference type="PRINTS" id="PR00153">
    <property type="entry name" value="CSAPPISMRASE"/>
</dbReference>
<accession>A0A5B9QN21</accession>
<dbReference type="Gene3D" id="2.40.100.10">
    <property type="entry name" value="Cyclophilin-like"/>
    <property type="match status" value="1"/>
</dbReference>
<sequence length="197" mass="21395" precursor="true">MNTCLPRFRMFCFASLAVLLAAATTTQAADPVIVELDTTAGKIKLSLDAEKAPKTVENFVQYVRDGHYNGTVFHRVIKGFMIQGGGMTADMTEKETRKPVENESTNGLKNVPYSVAMARTRAPHSATSQFFINHGDNTFLNREEARDGFGYAVFGKVIEGKEVVDKIAGVKTGVRGPHSDVPVEPITITKASIVSAE</sequence>
<reference evidence="6 7" key="1">
    <citation type="submission" date="2019-08" db="EMBL/GenBank/DDBJ databases">
        <title>Deep-cultivation of Planctomycetes and their phenomic and genomic characterization uncovers novel biology.</title>
        <authorList>
            <person name="Wiegand S."/>
            <person name="Jogler M."/>
            <person name="Boedeker C."/>
            <person name="Pinto D."/>
            <person name="Vollmers J."/>
            <person name="Rivas-Marin E."/>
            <person name="Kohn T."/>
            <person name="Peeters S.H."/>
            <person name="Heuer A."/>
            <person name="Rast P."/>
            <person name="Oberbeckmann S."/>
            <person name="Bunk B."/>
            <person name="Jeske O."/>
            <person name="Meyerdierks A."/>
            <person name="Storesund J.E."/>
            <person name="Kallscheuer N."/>
            <person name="Luecker S."/>
            <person name="Lage O.M."/>
            <person name="Pohl T."/>
            <person name="Merkel B.J."/>
            <person name="Hornburger P."/>
            <person name="Mueller R.-W."/>
            <person name="Bruemmer F."/>
            <person name="Labrenz M."/>
            <person name="Spormann A.M."/>
            <person name="Op den Camp H."/>
            <person name="Overmann J."/>
            <person name="Amann R."/>
            <person name="Jetten M.S.M."/>
            <person name="Mascher T."/>
            <person name="Medema M.H."/>
            <person name="Devos D.P."/>
            <person name="Kaster A.-K."/>
            <person name="Ovreas L."/>
            <person name="Rohde M."/>
            <person name="Galperin M.Y."/>
            <person name="Jogler C."/>
        </authorList>
    </citation>
    <scope>NUCLEOTIDE SEQUENCE [LARGE SCALE GENOMIC DNA]</scope>
    <source>
        <strain evidence="6 7">UC8</strain>
    </source>
</reference>
<keyword evidence="7" id="KW-1185">Reference proteome</keyword>
<evidence type="ECO:0000256" key="2">
    <source>
        <dbReference type="ARBA" id="ARBA00023110"/>
    </source>
</evidence>
<evidence type="ECO:0000313" key="7">
    <source>
        <dbReference type="Proteomes" id="UP000325286"/>
    </source>
</evidence>
<keyword evidence="4" id="KW-0732">Signal</keyword>
<dbReference type="InterPro" id="IPR029000">
    <property type="entry name" value="Cyclophilin-like_dom_sf"/>
</dbReference>
<comment type="function">
    <text evidence="4">PPIases accelerate the folding of proteins. It catalyzes the cis-trans isomerization of proline imidic peptide bonds in oligopeptides.</text>
</comment>
<gene>
    <name evidence="6" type="ORF">UC8_09910</name>
</gene>
<dbReference type="Proteomes" id="UP000325286">
    <property type="component" value="Chromosome"/>
</dbReference>
<dbReference type="RefSeq" id="WP_238388944.1">
    <property type="nucleotide sequence ID" value="NZ_CP042914.1"/>
</dbReference>
<evidence type="ECO:0000259" key="5">
    <source>
        <dbReference type="PROSITE" id="PS50072"/>
    </source>
</evidence>
<dbReference type="KEGG" id="rul:UC8_09910"/>
<comment type="catalytic activity">
    <reaction evidence="4">
        <text>[protein]-peptidylproline (omega=180) = [protein]-peptidylproline (omega=0)</text>
        <dbReference type="Rhea" id="RHEA:16237"/>
        <dbReference type="Rhea" id="RHEA-COMP:10747"/>
        <dbReference type="Rhea" id="RHEA-COMP:10748"/>
        <dbReference type="ChEBI" id="CHEBI:83833"/>
        <dbReference type="ChEBI" id="CHEBI:83834"/>
        <dbReference type="EC" id="5.2.1.8"/>
    </reaction>
</comment>
<dbReference type="Pfam" id="PF00160">
    <property type="entry name" value="Pro_isomerase"/>
    <property type="match status" value="1"/>
</dbReference>
<evidence type="ECO:0000256" key="4">
    <source>
        <dbReference type="RuleBase" id="RU363019"/>
    </source>
</evidence>
<dbReference type="PROSITE" id="PS50072">
    <property type="entry name" value="CSA_PPIASE_2"/>
    <property type="match status" value="1"/>
</dbReference>
<dbReference type="InterPro" id="IPR002130">
    <property type="entry name" value="Cyclophilin-type_PPIase_dom"/>
</dbReference>
<name>A0A5B9QN21_9BACT</name>
<dbReference type="GO" id="GO:0006457">
    <property type="term" value="P:protein folding"/>
    <property type="evidence" value="ECO:0007669"/>
    <property type="project" value="InterPro"/>
</dbReference>
<dbReference type="InterPro" id="IPR020892">
    <property type="entry name" value="Cyclophilin-type_PPIase_CS"/>
</dbReference>
<keyword evidence="3 4" id="KW-0413">Isomerase</keyword>
<dbReference type="InterPro" id="IPR044665">
    <property type="entry name" value="E_coli_cyclophilin_A-like"/>
</dbReference>
<organism evidence="6 7">
    <name type="scientific">Roseimaritima ulvae</name>
    <dbReference type="NCBI Taxonomy" id="980254"/>
    <lineage>
        <taxon>Bacteria</taxon>
        <taxon>Pseudomonadati</taxon>
        <taxon>Planctomycetota</taxon>
        <taxon>Planctomycetia</taxon>
        <taxon>Pirellulales</taxon>
        <taxon>Pirellulaceae</taxon>
        <taxon>Roseimaritima</taxon>
    </lineage>
</organism>
<evidence type="ECO:0000313" key="6">
    <source>
        <dbReference type="EMBL" id="QEG39030.1"/>
    </source>
</evidence>
<dbReference type="PROSITE" id="PS00170">
    <property type="entry name" value="CSA_PPIASE_1"/>
    <property type="match status" value="1"/>
</dbReference>
<evidence type="ECO:0000256" key="1">
    <source>
        <dbReference type="ARBA" id="ARBA00007365"/>
    </source>
</evidence>
<dbReference type="CDD" id="cd01920">
    <property type="entry name" value="cyclophilin_EcCYP_like"/>
    <property type="match status" value="1"/>
</dbReference>
<feature type="signal peptide" evidence="4">
    <location>
        <begin position="1"/>
        <end position="28"/>
    </location>
</feature>
<protein>
    <recommendedName>
        <fullName evidence="4">Peptidyl-prolyl cis-trans isomerase</fullName>
        <shortName evidence="4">PPIase</shortName>
        <ecNumber evidence="4">5.2.1.8</ecNumber>
    </recommendedName>
</protein>
<evidence type="ECO:0000256" key="3">
    <source>
        <dbReference type="ARBA" id="ARBA00023235"/>
    </source>
</evidence>
<proteinExistence type="inferred from homology"/>
<dbReference type="EC" id="5.2.1.8" evidence="4"/>
<feature type="chain" id="PRO_5023144637" description="Peptidyl-prolyl cis-trans isomerase" evidence="4">
    <location>
        <begin position="29"/>
        <end position="197"/>
    </location>
</feature>
<dbReference type="EMBL" id="CP042914">
    <property type="protein sequence ID" value="QEG39030.1"/>
    <property type="molecule type" value="Genomic_DNA"/>
</dbReference>
<comment type="similarity">
    <text evidence="1 4">Belongs to the cyclophilin-type PPIase family.</text>
</comment>
<dbReference type="SUPFAM" id="SSF50891">
    <property type="entry name" value="Cyclophilin-like"/>
    <property type="match status" value="1"/>
</dbReference>
<dbReference type="GO" id="GO:0003755">
    <property type="term" value="F:peptidyl-prolyl cis-trans isomerase activity"/>
    <property type="evidence" value="ECO:0007669"/>
    <property type="project" value="UniProtKB-UniRule"/>
</dbReference>
<keyword evidence="2 4" id="KW-0697">Rotamase</keyword>
<dbReference type="PANTHER" id="PTHR43246">
    <property type="entry name" value="PEPTIDYL-PROLYL CIS-TRANS ISOMERASE CYP38, CHLOROPLASTIC"/>
    <property type="match status" value="1"/>
</dbReference>